<gene>
    <name evidence="2" type="ORF">KIW84_058070</name>
</gene>
<evidence type="ECO:0000313" key="3">
    <source>
        <dbReference type="Proteomes" id="UP001058974"/>
    </source>
</evidence>
<comment type="caution">
    <text evidence="2">The sequence shown here is derived from an EMBL/GenBank/DDBJ whole genome shotgun (WGS) entry which is preliminary data.</text>
</comment>
<sequence>MAKIKISKCKISILNEGNNIIIDPDVMDAIVVDYFSKLVYFAGTSQEASIIEDVIPTLVGSNTNIILTLLPINEEISNKICRSTQAALVFKVAAIFLLNQIWMARNDIKYNNRRISIIDSINMINTQVKISGDNTSKNSFIFVEDFTTLKDFSVTIRPPKATNIKEVLWSPPNLEWTKCNCDGVFNVFSNTPVLVECLEPLGGFRFRFRRDNATKFFLFLLKLQPSSSVWIMRFRRIKISFRLKWIAPWSSKPIPTLF</sequence>
<feature type="transmembrane region" description="Helical" evidence="1">
    <location>
        <begin position="86"/>
        <end position="104"/>
    </location>
</feature>
<proteinExistence type="predicted"/>
<evidence type="ECO:0000313" key="2">
    <source>
        <dbReference type="EMBL" id="KAI5413783.1"/>
    </source>
</evidence>
<accession>A0A9D5ALX6</accession>
<dbReference type="Proteomes" id="UP001058974">
    <property type="component" value="Chromosome 5"/>
</dbReference>
<name>A0A9D5ALX6_PEA</name>
<keyword evidence="1" id="KW-0472">Membrane</keyword>
<dbReference type="Gramene" id="Psat05G0807000-T1">
    <property type="protein sequence ID" value="KAI5413783.1"/>
    <property type="gene ID" value="KIW84_058070"/>
</dbReference>
<keyword evidence="3" id="KW-1185">Reference proteome</keyword>
<dbReference type="AlphaFoldDB" id="A0A9D5ALX6"/>
<keyword evidence="1" id="KW-1133">Transmembrane helix</keyword>
<evidence type="ECO:0000256" key="1">
    <source>
        <dbReference type="SAM" id="Phobius"/>
    </source>
</evidence>
<reference evidence="2 3" key="1">
    <citation type="journal article" date="2022" name="Nat. Genet.">
        <title>Improved pea reference genome and pan-genome highlight genomic features and evolutionary characteristics.</title>
        <authorList>
            <person name="Yang T."/>
            <person name="Liu R."/>
            <person name="Luo Y."/>
            <person name="Hu S."/>
            <person name="Wang D."/>
            <person name="Wang C."/>
            <person name="Pandey M.K."/>
            <person name="Ge S."/>
            <person name="Xu Q."/>
            <person name="Li N."/>
            <person name="Li G."/>
            <person name="Huang Y."/>
            <person name="Saxena R.K."/>
            <person name="Ji Y."/>
            <person name="Li M."/>
            <person name="Yan X."/>
            <person name="He Y."/>
            <person name="Liu Y."/>
            <person name="Wang X."/>
            <person name="Xiang C."/>
            <person name="Varshney R.K."/>
            <person name="Ding H."/>
            <person name="Gao S."/>
            <person name="Zong X."/>
        </authorList>
    </citation>
    <scope>NUCLEOTIDE SEQUENCE [LARGE SCALE GENOMIC DNA]</scope>
    <source>
        <strain evidence="2 3">cv. Zhongwan 6</strain>
    </source>
</reference>
<keyword evidence="1" id="KW-0812">Transmembrane</keyword>
<organism evidence="2 3">
    <name type="scientific">Pisum sativum</name>
    <name type="common">Garden pea</name>
    <name type="synonym">Lathyrus oleraceus</name>
    <dbReference type="NCBI Taxonomy" id="3888"/>
    <lineage>
        <taxon>Eukaryota</taxon>
        <taxon>Viridiplantae</taxon>
        <taxon>Streptophyta</taxon>
        <taxon>Embryophyta</taxon>
        <taxon>Tracheophyta</taxon>
        <taxon>Spermatophyta</taxon>
        <taxon>Magnoliopsida</taxon>
        <taxon>eudicotyledons</taxon>
        <taxon>Gunneridae</taxon>
        <taxon>Pentapetalae</taxon>
        <taxon>rosids</taxon>
        <taxon>fabids</taxon>
        <taxon>Fabales</taxon>
        <taxon>Fabaceae</taxon>
        <taxon>Papilionoideae</taxon>
        <taxon>50 kb inversion clade</taxon>
        <taxon>NPAAA clade</taxon>
        <taxon>Hologalegina</taxon>
        <taxon>IRL clade</taxon>
        <taxon>Fabeae</taxon>
        <taxon>Lathyrus</taxon>
    </lineage>
</organism>
<protein>
    <submittedName>
        <fullName evidence="2">Uncharacterized protein</fullName>
    </submittedName>
</protein>
<dbReference type="EMBL" id="JAMSHJ010000005">
    <property type="protein sequence ID" value="KAI5413783.1"/>
    <property type="molecule type" value="Genomic_DNA"/>
</dbReference>